<name>A0ABQ6MQ22_9STRA</name>
<dbReference type="Proteomes" id="UP001165060">
    <property type="component" value="Unassembled WGS sequence"/>
</dbReference>
<evidence type="ECO:0000256" key="1">
    <source>
        <dbReference type="SAM" id="MobiDB-lite"/>
    </source>
</evidence>
<reference evidence="2 3" key="1">
    <citation type="journal article" date="2023" name="Commun. Biol.">
        <title>Genome analysis of Parmales, the sister group of diatoms, reveals the evolutionary specialization of diatoms from phago-mixotrophs to photoautotrophs.</title>
        <authorList>
            <person name="Ban H."/>
            <person name="Sato S."/>
            <person name="Yoshikawa S."/>
            <person name="Yamada K."/>
            <person name="Nakamura Y."/>
            <person name="Ichinomiya M."/>
            <person name="Sato N."/>
            <person name="Blanc-Mathieu R."/>
            <person name="Endo H."/>
            <person name="Kuwata A."/>
            <person name="Ogata H."/>
        </authorList>
    </citation>
    <scope>NUCLEOTIDE SEQUENCE [LARGE SCALE GENOMIC DNA]</scope>
</reference>
<dbReference type="EMBL" id="BRYB01001625">
    <property type="protein sequence ID" value="GMI29919.1"/>
    <property type="molecule type" value="Genomic_DNA"/>
</dbReference>
<comment type="caution">
    <text evidence="2">The sequence shown here is derived from an EMBL/GenBank/DDBJ whole genome shotgun (WGS) entry which is preliminary data.</text>
</comment>
<accession>A0ABQ6MQ22</accession>
<organism evidence="2 3">
    <name type="scientific">Tetraparma gracilis</name>
    <dbReference type="NCBI Taxonomy" id="2962635"/>
    <lineage>
        <taxon>Eukaryota</taxon>
        <taxon>Sar</taxon>
        <taxon>Stramenopiles</taxon>
        <taxon>Ochrophyta</taxon>
        <taxon>Bolidophyceae</taxon>
        <taxon>Parmales</taxon>
        <taxon>Triparmaceae</taxon>
        <taxon>Tetraparma</taxon>
    </lineage>
</organism>
<proteinExistence type="predicted"/>
<gene>
    <name evidence="2" type="ORF">TeGR_g959</name>
</gene>
<dbReference type="PANTHER" id="PTHR12932:SF9">
    <property type="entry name" value="TUBULIN POLYMERIZATION-PROMOTING PROTEIN HOMOLOG"/>
    <property type="match status" value="1"/>
</dbReference>
<keyword evidence="3" id="KW-1185">Reference proteome</keyword>
<dbReference type="InterPro" id="IPR008907">
    <property type="entry name" value="TPP/p25"/>
</dbReference>
<feature type="region of interest" description="Disordered" evidence="1">
    <location>
        <begin position="200"/>
        <end position="220"/>
    </location>
</feature>
<dbReference type="PANTHER" id="PTHR12932">
    <property type="entry name" value="P25 ALPHA-RELATED"/>
    <property type="match status" value="1"/>
</dbReference>
<protein>
    <submittedName>
        <fullName evidence="2">Uncharacterized protein</fullName>
    </submittedName>
</protein>
<sequence>MGSVEAELWNIFTFYTLHGNALDPEHLALTQLVQMSRDTQMLSGALLKTPLRKPDIELVFISEVKKRTLTPAVVDTDSGLTNSVDKLTYEEFLTCLMKLSTKLYPAANSTNGSPLESAFQQLLMENVLPLASRRSPKSIDKVLCDPEMVGLFSHFQESLTKVFEFYASEGVNNARHKAGARGVKEIGNFDDVKAESSARFQKTARGGGSTGGRAPMKGNTMTSGMSYSDFVRFASDFGLTSQGSNLTMIDVGDIYLAGVANATGTASVRKLKFRDFKEVLVRCARQAYRKIHVSEPDKVRGLFLYMWRQIQSSISQSVSGNLSSSRSTHKGGLLRGAQVFNERFIAMWQEDEYKDYLFPKEAEREEGRDVLSKLISGEKLRADSLPPPPGRASKKVGMRKQESLVSGNSFLLDIEDDDSSSMADLGINPDKLKELLIRRPDLAAMLQKNLQEAGLAEVA</sequence>
<feature type="region of interest" description="Disordered" evidence="1">
    <location>
        <begin position="380"/>
        <end position="399"/>
    </location>
</feature>
<evidence type="ECO:0000313" key="2">
    <source>
        <dbReference type="EMBL" id="GMI29919.1"/>
    </source>
</evidence>
<evidence type="ECO:0000313" key="3">
    <source>
        <dbReference type="Proteomes" id="UP001165060"/>
    </source>
</evidence>